<reference evidence="2 3" key="1">
    <citation type="submission" date="2018-10" db="EMBL/GenBank/DDBJ databases">
        <title>A high-quality apple genome assembly.</title>
        <authorList>
            <person name="Hu J."/>
        </authorList>
    </citation>
    <scope>NUCLEOTIDE SEQUENCE [LARGE SCALE GENOMIC DNA]</scope>
    <source>
        <strain evidence="3">cv. HFTH1</strain>
        <tissue evidence="2">Young leaf</tissue>
    </source>
</reference>
<dbReference type="AlphaFoldDB" id="A0A498HK43"/>
<accession>A0A498HK43</accession>
<name>A0A498HK43_MALDO</name>
<evidence type="ECO:0000313" key="3">
    <source>
        <dbReference type="Proteomes" id="UP000290289"/>
    </source>
</evidence>
<feature type="compositionally biased region" description="Low complexity" evidence="1">
    <location>
        <begin position="125"/>
        <end position="136"/>
    </location>
</feature>
<feature type="region of interest" description="Disordered" evidence="1">
    <location>
        <begin position="119"/>
        <end position="202"/>
    </location>
</feature>
<protein>
    <submittedName>
        <fullName evidence="2">Uncharacterized protein</fullName>
    </submittedName>
</protein>
<feature type="compositionally biased region" description="Basic and acidic residues" evidence="1">
    <location>
        <begin position="173"/>
        <end position="186"/>
    </location>
</feature>
<gene>
    <name evidence="2" type="ORF">DVH24_007013</name>
</gene>
<evidence type="ECO:0000313" key="2">
    <source>
        <dbReference type="EMBL" id="RXH69757.1"/>
    </source>
</evidence>
<dbReference type="PANTHER" id="PTHR33095">
    <property type="entry name" value="OS07G0619500 PROTEIN"/>
    <property type="match status" value="1"/>
</dbReference>
<feature type="region of interest" description="Disordered" evidence="1">
    <location>
        <begin position="220"/>
        <end position="279"/>
    </location>
</feature>
<comment type="caution">
    <text evidence="2">The sequence shown here is derived from an EMBL/GenBank/DDBJ whole genome shotgun (WGS) entry which is preliminary data.</text>
</comment>
<dbReference type="Proteomes" id="UP000290289">
    <property type="component" value="Chromosome 16"/>
</dbReference>
<feature type="compositionally biased region" description="Polar residues" evidence="1">
    <location>
        <begin position="221"/>
        <end position="231"/>
    </location>
</feature>
<keyword evidence="3" id="KW-1185">Reference proteome</keyword>
<feature type="compositionally biased region" description="Basic and acidic residues" evidence="1">
    <location>
        <begin position="50"/>
        <end position="62"/>
    </location>
</feature>
<evidence type="ECO:0000256" key="1">
    <source>
        <dbReference type="SAM" id="MobiDB-lite"/>
    </source>
</evidence>
<dbReference type="EMBL" id="RDQH01000342">
    <property type="protein sequence ID" value="RXH69757.1"/>
    <property type="molecule type" value="Genomic_DNA"/>
</dbReference>
<organism evidence="2 3">
    <name type="scientific">Malus domestica</name>
    <name type="common">Apple</name>
    <name type="synonym">Pyrus malus</name>
    <dbReference type="NCBI Taxonomy" id="3750"/>
    <lineage>
        <taxon>Eukaryota</taxon>
        <taxon>Viridiplantae</taxon>
        <taxon>Streptophyta</taxon>
        <taxon>Embryophyta</taxon>
        <taxon>Tracheophyta</taxon>
        <taxon>Spermatophyta</taxon>
        <taxon>Magnoliopsida</taxon>
        <taxon>eudicotyledons</taxon>
        <taxon>Gunneridae</taxon>
        <taxon>Pentapetalae</taxon>
        <taxon>rosids</taxon>
        <taxon>fabids</taxon>
        <taxon>Rosales</taxon>
        <taxon>Rosaceae</taxon>
        <taxon>Amygdaloideae</taxon>
        <taxon>Maleae</taxon>
        <taxon>Malus</taxon>
    </lineage>
</organism>
<dbReference type="PANTHER" id="PTHR33095:SF114">
    <property type="entry name" value="DUF1645 FAMILY PROTEIN"/>
    <property type="match status" value="1"/>
</dbReference>
<sequence length="304" mass="33425">MQAVSVFSVSPSFNSKDSVNDFEAEYAQLSANFSSQLQIAGSGGDFEFEDAGKPEMEDKEAQSVDDGGECETENEDDFSFAPTKADGSPISADDIFQNGQIRPVFPIFNRDLLFAEADDGDASRARAASSATSSSSLRPPLKKLFFEERDTQSSSASELDELQGVPEGTYCEWSRKPMEAAPELRNKSNSTGSSKLWRVRDLNLRSNSDGKDAFVFLNPKSAASQKPSQGSAADGKSSAEIQKTAEKVKRKAKKVETVSSAHEKHYVKNREKKEGDKRRSYLPYRPVVGFFTNVNVLSRNVHPF</sequence>
<feature type="region of interest" description="Disordered" evidence="1">
    <location>
        <begin position="42"/>
        <end position="93"/>
    </location>
</feature>
<dbReference type="Pfam" id="PF07816">
    <property type="entry name" value="DUF1645"/>
    <property type="match status" value="1"/>
</dbReference>
<proteinExistence type="predicted"/>
<feature type="compositionally biased region" description="Acidic residues" evidence="1">
    <location>
        <begin position="66"/>
        <end position="78"/>
    </location>
</feature>
<dbReference type="InterPro" id="IPR012442">
    <property type="entry name" value="DUF1645_plant"/>
</dbReference>
<dbReference type="STRING" id="3750.A0A498HK43"/>
<feature type="compositionally biased region" description="Basic and acidic residues" evidence="1">
    <location>
        <begin position="261"/>
        <end position="279"/>
    </location>
</feature>